<name>A0A072P4S7_9EURO</name>
<dbReference type="SUPFAM" id="SSF57701">
    <property type="entry name" value="Zn2/Cys6 DNA-binding domain"/>
    <property type="match status" value="1"/>
</dbReference>
<dbReference type="SMART" id="SM00066">
    <property type="entry name" value="GAL4"/>
    <property type="match status" value="1"/>
</dbReference>
<keyword evidence="3" id="KW-0805">Transcription regulation</keyword>
<dbReference type="PANTHER" id="PTHR47660:SF2">
    <property type="entry name" value="TRANSCRIPTION FACTOR WITH C2H2 AND ZN(2)-CYS(6) DNA BINDING DOMAIN (EUROFUNG)"/>
    <property type="match status" value="1"/>
</dbReference>
<evidence type="ECO:0000313" key="10">
    <source>
        <dbReference type="Proteomes" id="UP000027920"/>
    </source>
</evidence>
<feature type="region of interest" description="Disordered" evidence="7">
    <location>
        <begin position="157"/>
        <end position="188"/>
    </location>
</feature>
<protein>
    <recommendedName>
        <fullName evidence="8">Zn(2)-C6 fungal-type domain-containing protein</fullName>
    </recommendedName>
</protein>
<comment type="caution">
    <text evidence="9">The sequence shown here is derived from an EMBL/GenBank/DDBJ whole genome shotgun (WGS) entry which is preliminary data.</text>
</comment>
<feature type="region of interest" description="Disordered" evidence="7">
    <location>
        <begin position="96"/>
        <end position="134"/>
    </location>
</feature>
<dbReference type="GeneID" id="25284069"/>
<dbReference type="Gene3D" id="4.10.240.10">
    <property type="entry name" value="Zn(2)-C6 fungal-type DNA-binding domain"/>
    <property type="match status" value="1"/>
</dbReference>
<feature type="compositionally biased region" description="Basic and acidic residues" evidence="7">
    <location>
        <begin position="115"/>
        <end position="128"/>
    </location>
</feature>
<organism evidence="9 10">
    <name type="scientific">Exophiala aquamarina CBS 119918</name>
    <dbReference type="NCBI Taxonomy" id="1182545"/>
    <lineage>
        <taxon>Eukaryota</taxon>
        <taxon>Fungi</taxon>
        <taxon>Dikarya</taxon>
        <taxon>Ascomycota</taxon>
        <taxon>Pezizomycotina</taxon>
        <taxon>Eurotiomycetes</taxon>
        <taxon>Chaetothyriomycetidae</taxon>
        <taxon>Chaetothyriales</taxon>
        <taxon>Herpotrichiellaceae</taxon>
        <taxon>Exophiala</taxon>
    </lineage>
</organism>
<feature type="compositionally biased region" description="Polar residues" evidence="7">
    <location>
        <begin position="157"/>
        <end position="185"/>
    </location>
</feature>
<dbReference type="OrthoDB" id="40579at2759"/>
<evidence type="ECO:0000256" key="7">
    <source>
        <dbReference type="SAM" id="MobiDB-lite"/>
    </source>
</evidence>
<dbReference type="PROSITE" id="PS50048">
    <property type="entry name" value="ZN2_CY6_FUNGAL_2"/>
    <property type="match status" value="1"/>
</dbReference>
<accession>A0A072P4S7</accession>
<evidence type="ECO:0000256" key="4">
    <source>
        <dbReference type="ARBA" id="ARBA00023125"/>
    </source>
</evidence>
<dbReference type="InterPro" id="IPR036864">
    <property type="entry name" value="Zn2-C6_fun-type_DNA-bd_sf"/>
</dbReference>
<dbReference type="GO" id="GO:0008270">
    <property type="term" value="F:zinc ion binding"/>
    <property type="evidence" value="ECO:0007669"/>
    <property type="project" value="InterPro"/>
</dbReference>
<keyword evidence="2" id="KW-0862">Zinc</keyword>
<dbReference type="GO" id="GO:0000981">
    <property type="term" value="F:DNA-binding transcription factor activity, RNA polymerase II-specific"/>
    <property type="evidence" value="ECO:0007669"/>
    <property type="project" value="InterPro"/>
</dbReference>
<keyword evidence="5" id="KW-0804">Transcription</keyword>
<dbReference type="EMBL" id="AMGV01000009">
    <property type="protein sequence ID" value="KEF54717.1"/>
    <property type="molecule type" value="Genomic_DNA"/>
</dbReference>
<dbReference type="HOGENOM" id="CLU_008362_0_0_1"/>
<keyword evidence="10" id="KW-1185">Reference proteome</keyword>
<dbReference type="GO" id="GO:0003677">
    <property type="term" value="F:DNA binding"/>
    <property type="evidence" value="ECO:0007669"/>
    <property type="project" value="UniProtKB-KW"/>
</dbReference>
<evidence type="ECO:0000256" key="5">
    <source>
        <dbReference type="ARBA" id="ARBA00023163"/>
    </source>
</evidence>
<dbReference type="Pfam" id="PF00172">
    <property type="entry name" value="Zn_clus"/>
    <property type="match status" value="1"/>
</dbReference>
<feature type="region of interest" description="Disordered" evidence="7">
    <location>
        <begin position="24"/>
        <end position="57"/>
    </location>
</feature>
<evidence type="ECO:0000256" key="2">
    <source>
        <dbReference type="ARBA" id="ARBA00022833"/>
    </source>
</evidence>
<dbReference type="RefSeq" id="XP_013257307.1">
    <property type="nucleotide sequence ID" value="XM_013401853.1"/>
</dbReference>
<dbReference type="PANTHER" id="PTHR47660">
    <property type="entry name" value="TRANSCRIPTION FACTOR WITH C2H2 AND ZN(2)-CYS(6) DNA BINDING DOMAIN (EUROFUNG)-RELATED-RELATED"/>
    <property type="match status" value="1"/>
</dbReference>
<sequence length="908" mass="102306">MRCVSVDLQSQDFYCSSFRASDPRRRDAAQKHATTHSKTASITSAQITGTSDRGSSHASEKGLQAACLRCAKNKTKCDRQIPCGRCRLKNLSCLPRTSRRRPSSTDPGFNVPERSSNDQHRLARHEAADSLEISPITTTQAPFLSVIDQQLLPQSQQNFSASDPSENQGQPRSGNSLRSPPNRRNPSVLLESRQTSGQFATIQAFTPVLEGFDVDPLFPEQTAVVTDPQHTNDDINAALHEEANGQTFSQSQPDAGIPNILENASHVFSQFDWGWEGLFASQAATPNFHSLFLPVDALSSAPSLETQSAVTPTRSTENVARLGDNYADAAPWSHISITWRAQHFKEHEYFENVRLAETTRERILATAQNFFRLTLDSLNVNSNPGTRFLMADLKRYSSSSILMLPPTPILQIYLDTFLTSFEPYFPLVDKRSFDPNAIASGRHEQLAIVMLLLMIAYGAMRDPAIKARRLSMGLLEICRLTTLHLLDKDNSNPRSMILAECALLSTYQAAFSGDKWLMESSFGQMHQYLMLSKHSRFFERDPPAPYVSSDGADFELLWHSWLEREYTSSLVMVDAEISILYDKSPTLTIPDLEKALPDSDDLWLAPDAPTWFQRWKSTNGPEADVPTAFVPAQTSLPELFQSLLDNKLDHWKPRLQILHLRLLLYPIYILTAQLCELMLCVSDKERSRFSPTAFHTSSALRFDEIKSLLQTWWSVFRGLDVESTRHFALQQVTEILYHLLNLKLAVSWSHVEQFSRAFSKQPQAFPQLSVTAVRRPREAVFHCGQILRILHNMDTEIRPLWWPSALHRVAIILWTLSMIDSTERPERSDSAMTPNIAIDRLPPDDPIWQPFLRRDMGGPCLTAEDGSLQPIDDASTVLQVCSDSLRRHKNVSYLAESLLGELDGLANL</sequence>
<evidence type="ECO:0000256" key="6">
    <source>
        <dbReference type="ARBA" id="ARBA00023242"/>
    </source>
</evidence>
<reference evidence="9 10" key="1">
    <citation type="submission" date="2013-03" db="EMBL/GenBank/DDBJ databases">
        <title>The Genome Sequence of Exophiala aquamarina CBS 119918.</title>
        <authorList>
            <consortium name="The Broad Institute Genomics Platform"/>
            <person name="Cuomo C."/>
            <person name="de Hoog S."/>
            <person name="Gorbushina A."/>
            <person name="Walker B."/>
            <person name="Young S.K."/>
            <person name="Zeng Q."/>
            <person name="Gargeya S."/>
            <person name="Fitzgerald M."/>
            <person name="Haas B."/>
            <person name="Abouelleil A."/>
            <person name="Allen A.W."/>
            <person name="Alvarado L."/>
            <person name="Arachchi H.M."/>
            <person name="Berlin A.M."/>
            <person name="Chapman S.B."/>
            <person name="Gainer-Dewar J."/>
            <person name="Goldberg J."/>
            <person name="Griggs A."/>
            <person name="Gujja S."/>
            <person name="Hansen M."/>
            <person name="Howarth C."/>
            <person name="Imamovic A."/>
            <person name="Ireland A."/>
            <person name="Larimer J."/>
            <person name="McCowan C."/>
            <person name="Murphy C."/>
            <person name="Pearson M."/>
            <person name="Poon T.W."/>
            <person name="Priest M."/>
            <person name="Roberts A."/>
            <person name="Saif S."/>
            <person name="Shea T."/>
            <person name="Sisk P."/>
            <person name="Sykes S."/>
            <person name="Wortman J."/>
            <person name="Nusbaum C."/>
            <person name="Birren B."/>
        </authorList>
    </citation>
    <scope>NUCLEOTIDE SEQUENCE [LARGE SCALE GENOMIC DNA]</scope>
    <source>
        <strain evidence="9 10">CBS 119918</strain>
    </source>
</reference>
<gene>
    <name evidence="9" type="ORF">A1O9_09159</name>
</gene>
<feature type="compositionally biased region" description="Polar residues" evidence="7">
    <location>
        <begin position="36"/>
        <end position="53"/>
    </location>
</feature>
<proteinExistence type="predicted"/>
<dbReference type="VEuPathDB" id="FungiDB:A1O9_09159"/>
<keyword evidence="4" id="KW-0238">DNA-binding</keyword>
<dbReference type="PROSITE" id="PS00463">
    <property type="entry name" value="ZN2_CY6_FUNGAL_1"/>
    <property type="match status" value="1"/>
</dbReference>
<dbReference type="CDD" id="cd00067">
    <property type="entry name" value="GAL4"/>
    <property type="match status" value="1"/>
</dbReference>
<dbReference type="InterPro" id="IPR001138">
    <property type="entry name" value="Zn2Cys6_DnaBD"/>
</dbReference>
<keyword evidence="6" id="KW-0539">Nucleus</keyword>
<evidence type="ECO:0000256" key="1">
    <source>
        <dbReference type="ARBA" id="ARBA00022723"/>
    </source>
</evidence>
<dbReference type="AlphaFoldDB" id="A0A072P4S7"/>
<keyword evidence="1" id="KW-0479">Metal-binding</keyword>
<dbReference type="Proteomes" id="UP000027920">
    <property type="component" value="Unassembled WGS sequence"/>
</dbReference>
<dbReference type="CDD" id="cd12148">
    <property type="entry name" value="fungal_TF_MHR"/>
    <property type="match status" value="1"/>
</dbReference>
<evidence type="ECO:0000313" key="9">
    <source>
        <dbReference type="EMBL" id="KEF54717.1"/>
    </source>
</evidence>
<evidence type="ECO:0000259" key="8">
    <source>
        <dbReference type="PROSITE" id="PS50048"/>
    </source>
</evidence>
<dbReference type="STRING" id="1182545.A0A072P4S7"/>
<evidence type="ECO:0000256" key="3">
    <source>
        <dbReference type="ARBA" id="ARBA00023015"/>
    </source>
</evidence>
<feature type="domain" description="Zn(2)-C6 fungal-type" evidence="8">
    <location>
        <begin position="66"/>
        <end position="93"/>
    </location>
</feature>